<evidence type="ECO:0000259" key="10">
    <source>
        <dbReference type="PROSITE" id="PS50280"/>
    </source>
</evidence>
<dbReference type="InterPro" id="IPR046341">
    <property type="entry name" value="SET_dom_sf"/>
</dbReference>
<evidence type="ECO:0000256" key="4">
    <source>
        <dbReference type="ARBA" id="ARBA00022679"/>
    </source>
</evidence>
<keyword evidence="3" id="KW-0489">Methyltransferase</keyword>
<evidence type="ECO:0000256" key="1">
    <source>
        <dbReference type="ARBA" id="ARBA00004123"/>
    </source>
</evidence>
<dbReference type="AlphaFoldDB" id="A0AA88UNZ1"/>
<evidence type="ECO:0000256" key="6">
    <source>
        <dbReference type="ARBA" id="ARBA00022853"/>
    </source>
</evidence>
<organism evidence="11 12">
    <name type="scientific">Escallonia rubra</name>
    <dbReference type="NCBI Taxonomy" id="112253"/>
    <lineage>
        <taxon>Eukaryota</taxon>
        <taxon>Viridiplantae</taxon>
        <taxon>Streptophyta</taxon>
        <taxon>Embryophyta</taxon>
        <taxon>Tracheophyta</taxon>
        <taxon>Spermatophyta</taxon>
        <taxon>Magnoliopsida</taxon>
        <taxon>eudicotyledons</taxon>
        <taxon>Gunneridae</taxon>
        <taxon>Pentapetalae</taxon>
        <taxon>asterids</taxon>
        <taxon>campanulids</taxon>
        <taxon>Escalloniales</taxon>
        <taxon>Escalloniaceae</taxon>
        <taxon>Escallonia</taxon>
    </lineage>
</organism>
<evidence type="ECO:0000256" key="9">
    <source>
        <dbReference type="SAM" id="MobiDB-lite"/>
    </source>
</evidence>
<keyword evidence="6" id="KW-0156">Chromatin regulator</keyword>
<comment type="catalytic activity">
    <reaction evidence="8">
        <text>L-lysyl(4)-[histone H3] + 3 S-adenosyl-L-methionine = N(6),N(6),N(6)-trimethyl-L-lysyl(4)-[histone H3] + 3 S-adenosyl-L-homocysteine + 3 H(+)</text>
        <dbReference type="Rhea" id="RHEA:60260"/>
        <dbReference type="Rhea" id="RHEA-COMP:15537"/>
        <dbReference type="Rhea" id="RHEA-COMP:15547"/>
        <dbReference type="ChEBI" id="CHEBI:15378"/>
        <dbReference type="ChEBI" id="CHEBI:29969"/>
        <dbReference type="ChEBI" id="CHEBI:57856"/>
        <dbReference type="ChEBI" id="CHEBI:59789"/>
        <dbReference type="ChEBI" id="CHEBI:61961"/>
        <dbReference type="EC" id="2.1.1.354"/>
    </reaction>
</comment>
<keyword evidence="12" id="KW-1185">Reference proteome</keyword>
<dbReference type="PROSITE" id="PS50280">
    <property type="entry name" value="SET"/>
    <property type="match status" value="1"/>
</dbReference>
<evidence type="ECO:0000313" key="12">
    <source>
        <dbReference type="Proteomes" id="UP001187471"/>
    </source>
</evidence>
<proteinExistence type="predicted"/>
<keyword evidence="7" id="KW-0539">Nucleus</keyword>
<sequence length="973" mass="107557">MVSSTHCSSPTDSETLFHENDNSFLSRKRLKVSDSVYYHSHAHICAGTHGVVASSMELSHDCVNEMNISSCQSNGSNGIVTEPSDTGGTSFQQQGGYTGYVSSCQSSGSNDIVTEPSDNGGTSFQQQGGYTGYVSNAFASGWMYVNEQGQMCGPYIQEQLYEGLSTGFLPDELPVYPVINGGLINPVPLKYFKQFPDHVATGFVYLTGFVSGASRELATSKLEFATNAVHTNPPAALQSSPNYNGWSSNQQMPTSEAAGSTVSYLPLCEGYLGRMDCDASGNEAAALSSLELEPESLACEIDCPPGFEQVRVAPYLSPSSSYDKANSSEMGLLNDDLIHGDLELIIESVEYDLHLSAKLSFNEYFDTLVNEEVRRLVSSLEHDQDEVPVESAAQHSLASGSVLGTIPPYAIQTLLQSAEPFDQTNNLIHESSVAKILPSALKKLCLELDDVVIDQNVSQLEPPGFEDNARTLVLPQYCKFQFSVFDERTPKISTHVASAMCRQKLHDDVLRELKPLFVDYALNEFLMGRCSSKKRFRFDLDEGKATKVHLERFDDSTDAYKKLGERSRIGHGSEPRGVPLVMGKYTYYRKKKSTRRKLGSLSEHATSGDIKKQSVEVSSTQYISGNLVEIAEVDTVTANSRNTSLDHCEPESVSNGRVSGDCLSSYNRSRQKSVKFARVVRDKEVSKDYLRCRKENVSLFTEDTENIEKVASSKGRDAATKGPQLKRKHSVDDLPQSRSIKLPKLANGALKQASYKEAVAQKVKISKSRTPKRCPRSDGCARSSINGWEWHKWSIHASPVERARVRGTHGVHAQSRCLEVNGSQFSNVKGLSARTNRVKLRSLLAAAEGADLLKATQLKARKKRLRFQRSKIHDWGLIALEPIEAEDFVIEYVGELIRPRISDIRERHYEKMGIGSSYLFRLDDGYVVDATKRGGIARFINHSCEIRSDIFTRFAIALLLRLGIKSNCIVLKA</sequence>
<evidence type="ECO:0000256" key="2">
    <source>
        <dbReference type="ARBA" id="ARBA00012182"/>
    </source>
</evidence>
<dbReference type="PANTHER" id="PTHR45814">
    <property type="entry name" value="HISTONE-LYSINE N-METHYLTRANSFERASE SETD1"/>
    <property type="match status" value="1"/>
</dbReference>
<dbReference type="InterPro" id="IPR035445">
    <property type="entry name" value="GYF-like_dom_sf"/>
</dbReference>
<dbReference type="GO" id="GO:0140999">
    <property type="term" value="F:histone H3K4 trimethyltransferase activity"/>
    <property type="evidence" value="ECO:0007669"/>
    <property type="project" value="UniProtKB-EC"/>
</dbReference>
<protein>
    <recommendedName>
        <fullName evidence="2">[histone H3]-lysine(4) N-trimethyltransferase</fullName>
        <ecNumber evidence="2">2.1.1.354</ecNumber>
    </recommendedName>
</protein>
<dbReference type="InterPro" id="IPR001214">
    <property type="entry name" value="SET_dom"/>
</dbReference>
<comment type="caution">
    <text evidence="11">The sequence shown here is derived from an EMBL/GenBank/DDBJ whole genome shotgun (WGS) entry which is preliminary data.</text>
</comment>
<dbReference type="SUPFAM" id="SSF82199">
    <property type="entry name" value="SET domain"/>
    <property type="match status" value="1"/>
</dbReference>
<dbReference type="InterPro" id="IPR044570">
    <property type="entry name" value="Set1-like"/>
</dbReference>
<dbReference type="PANTHER" id="PTHR45814:SF2">
    <property type="entry name" value="HISTONE-LYSINE N-METHYLTRANSFERASE SETD1"/>
    <property type="match status" value="1"/>
</dbReference>
<evidence type="ECO:0000256" key="5">
    <source>
        <dbReference type="ARBA" id="ARBA00022691"/>
    </source>
</evidence>
<dbReference type="Proteomes" id="UP001187471">
    <property type="component" value="Unassembled WGS sequence"/>
</dbReference>
<dbReference type="Gene3D" id="3.30.1490.40">
    <property type="match status" value="1"/>
</dbReference>
<dbReference type="SMART" id="SM00317">
    <property type="entry name" value="SET"/>
    <property type="match status" value="1"/>
</dbReference>
<feature type="domain" description="SET" evidence="10">
    <location>
        <begin position="863"/>
        <end position="973"/>
    </location>
</feature>
<dbReference type="Gene3D" id="2.170.270.10">
    <property type="entry name" value="SET domain"/>
    <property type="match status" value="1"/>
</dbReference>
<keyword evidence="4" id="KW-0808">Transferase</keyword>
<feature type="region of interest" description="Disordered" evidence="9">
    <location>
        <begin position="711"/>
        <end position="735"/>
    </location>
</feature>
<name>A0AA88UNZ1_9ASTE</name>
<dbReference type="EC" id="2.1.1.354" evidence="2"/>
<evidence type="ECO:0000256" key="7">
    <source>
        <dbReference type="ARBA" id="ARBA00023242"/>
    </source>
</evidence>
<dbReference type="GO" id="GO:0048188">
    <property type="term" value="C:Set1C/COMPASS complex"/>
    <property type="evidence" value="ECO:0007669"/>
    <property type="project" value="TreeGrafter"/>
</dbReference>
<evidence type="ECO:0000256" key="8">
    <source>
        <dbReference type="ARBA" id="ARBA00047571"/>
    </source>
</evidence>
<accession>A0AA88UNZ1</accession>
<dbReference type="EMBL" id="JAVXUO010000908">
    <property type="protein sequence ID" value="KAK2988153.1"/>
    <property type="molecule type" value="Genomic_DNA"/>
</dbReference>
<reference evidence="11" key="1">
    <citation type="submission" date="2022-12" db="EMBL/GenBank/DDBJ databases">
        <title>Draft genome assemblies for two species of Escallonia (Escalloniales).</title>
        <authorList>
            <person name="Chanderbali A."/>
            <person name="Dervinis C."/>
            <person name="Anghel I."/>
            <person name="Soltis D."/>
            <person name="Soltis P."/>
            <person name="Zapata F."/>
        </authorList>
    </citation>
    <scope>NUCLEOTIDE SEQUENCE</scope>
    <source>
        <strain evidence="11">UCBG92.1500</strain>
        <tissue evidence="11">Leaf</tissue>
    </source>
</reference>
<gene>
    <name evidence="11" type="ORF">RJ640_020635</name>
</gene>
<comment type="subcellular location">
    <subcellularLocation>
        <location evidence="1">Nucleus</location>
    </subcellularLocation>
</comment>
<keyword evidence="5" id="KW-0949">S-adenosyl-L-methionine</keyword>
<dbReference type="GO" id="GO:0032259">
    <property type="term" value="P:methylation"/>
    <property type="evidence" value="ECO:0007669"/>
    <property type="project" value="UniProtKB-KW"/>
</dbReference>
<evidence type="ECO:0000313" key="11">
    <source>
        <dbReference type="EMBL" id="KAK2988153.1"/>
    </source>
</evidence>
<evidence type="ECO:0000256" key="3">
    <source>
        <dbReference type="ARBA" id="ARBA00022603"/>
    </source>
</evidence>
<dbReference type="Pfam" id="PF00856">
    <property type="entry name" value="SET"/>
    <property type="match status" value="1"/>
</dbReference>